<gene>
    <name evidence="1" type="ORF">J7I42_17660</name>
</gene>
<protein>
    <recommendedName>
        <fullName evidence="3">ABM domain-containing protein</fullName>
    </recommendedName>
</protein>
<evidence type="ECO:0000313" key="2">
    <source>
        <dbReference type="Proteomes" id="UP000677244"/>
    </source>
</evidence>
<comment type="caution">
    <text evidence="1">The sequence shown here is derived from an EMBL/GenBank/DDBJ whole genome shotgun (WGS) entry which is preliminary data.</text>
</comment>
<dbReference type="EMBL" id="JAGHKO010000004">
    <property type="protein sequence ID" value="MBO9202116.1"/>
    <property type="molecule type" value="Genomic_DNA"/>
</dbReference>
<proteinExistence type="predicted"/>
<sequence>MTTTNRITIDLPHPNTRNAEAFLNSWEEPFIQAQDGTNTFVFISAVSQTKIALQFFNSYEEANSFGMKHYHPDSEKRRWGINGALLFVVSGDNANKISSLISHFAGRE</sequence>
<evidence type="ECO:0000313" key="1">
    <source>
        <dbReference type="EMBL" id="MBO9202116.1"/>
    </source>
</evidence>
<accession>A0ABS3YW11</accession>
<evidence type="ECO:0008006" key="3">
    <source>
        <dbReference type="Google" id="ProtNLM"/>
    </source>
</evidence>
<organism evidence="1 2">
    <name type="scientific">Niastella soli</name>
    <dbReference type="NCBI Taxonomy" id="2821487"/>
    <lineage>
        <taxon>Bacteria</taxon>
        <taxon>Pseudomonadati</taxon>
        <taxon>Bacteroidota</taxon>
        <taxon>Chitinophagia</taxon>
        <taxon>Chitinophagales</taxon>
        <taxon>Chitinophagaceae</taxon>
        <taxon>Niastella</taxon>
    </lineage>
</organism>
<reference evidence="1 2" key="1">
    <citation type="submission" date="2021-03" db="EMBL/GenBank/DDBJ databases">
        <title>Assistant Professor.</title>
        <authorList>
            <person name="Huq M.A."/>
        </authorList>
    </citation>
    <scope>NUCLEOTIDE SEQUENCE [LARGE SCALE GENOMIC DNA]</scope>
    <source>
        <strain evidence="1 2">MAH-29</strain>
    </source>
</reference>
<name>A0ABS3YW11_9BACT</name>
<dbReference type="RefSeq" id="WP_209140167.1">
    <property type="nucleotide sequence ID" value="NZ_JAGHKO010000004.1"/>
</dbReference>
<dbReference type="Proteomes" id="UP000677244">
    <property type="component" value="Unassembled WGS sequence"/>
</dbReference>
<keyword evidence="2" id="KW-1185">Reference proteome</keyword>